<evidence type="ECO:0000313" key="1">
    <source>
        <dbReference type="EMBL" id="MCX4231622.1"/>
    </source>
</evidence>
<gene>
    <name evidence="1" type="ORF">K3769_02330</name>
</gene>
<accession>A0ABT3UVL2</accession>
<name>A0ABT3UVL2_9ACTN</name>
<dbReference type="RefSeq" id="WP_267024714.1">
    <property type="nucleotide sequence ID" value="NZ_JAIFZO010000001.1"/>
</dbReference>
<comment type="caution">
    <text evidence="1">The sequence shown here is derived from an EMBL/GenBank/DDBJ whole genome shotgun (WGS) entry which is preliminary data.</text>
</comment>
<evidence type="ECO:0000313" key="2">
    <source>
        <dbReference type="Proteomes" id="UP001165590"/>
    </source>
</evidence>
<organism evidence="1 2">
    <name type="scientific">Streptomyces ortus</name>
    <dbReference type="NCBI Taxonomy" id="2867268"/>
    <lineage>
        <taxon>Bacteria</taxon>
        <taxon>Bacillati</taxon>
        <taxon>Actinomycetota</taxon>
        <taxon>Actinomycetes</taxon>
        <taxon>Kitasatosporales</taxon>
        <taxon>Streptomycetaceae</taxon>
        <taxon>Streptomyces</taxon>
    </lineage>
</organism>
<sequence length="45" mass="5075">MATFGTLDEMCRGQIQPCFPYGPPAKEPRADWAHKALHTSEWDSP</sequence>
<dbReference type="EMBL" id="JAIFZO010000001">
    <property type="protein sequence ID" value="MCX4231622.1"/>
    <property type="molecule type" value="Genomic_DNA"/>
</dbReference>
<proteinExistence type="predicted"/>
<protein>
    <submittedName>
        <fullName evidence="1">Uncharacterized protein</fullName>
    </submittedName>
</protein>
<reference evidence="1" key="1">
    <citation type="journal article" date="2022" name="bioRxiv">
        <title>Discovery and biosynthetic assessment of Streptomyces ortus sp nov. isolated from a deep-sea sponge.</title>
        <authorList>
            <person name="Williams S.E."/>
        </authorList>
    </citation>
    <scope>NUCLEOTIDE SEQUENCE</scope>
    <source>
        <strain evidence="1">A15ISP2-DRY2</strain>
    </source>
</reference>
<keyword evidence="2" id="KW-1185">Reference proteome</keyword>
<dbReference type="Proteomes" id="UP001165590">
    <property type="component" value="Unassembled WGS sequence"/>
</dbReference>